<evidence type="ECO:0000256" key="8">
    <source>
        <dbReference type="ARBA" id="ARBA00048555"/>
    </source>
</evidence>
<reference evidence="10" key="1">
    <citation type="submission" date="2020-07" db="EMBL/GenBank/DDBJ databases">
        <title>Huge and variable diversity of episymbiotic CPR bacteria and DPANN archaea in groundwater ecosystems.</title>
        <authorList>
            <person name="He C.Y."/>
            <person name="Keren R."/>
            <person name="Whittaker M."/>
            <person name="Farag I.F."/>
            <person name="Doudna J."/>
            <person name="Cate J.H.D."/>
            <person name="Banfield J.F."/>
        </authorList>
    </citation>
    <scope>NUCLEOTIDE SEQUENCE</scope>
    <source>
        <strain evidence="10">NC_groundwater_1664_Pr3_B-0.1um_52_9</strain>
    </source>
</reference>
<dbReference type="GO" id="GO:0005524">
    <property type="term" value="F:ATP binding"/>
    <property type="evidence" value="ECO:0007669"/>
    <property type="project" value="InterPro"/>
</dbReference>
<comment type="pathway">
    <text evidence="1">Cofactor biosynthesis; adenosylcobalamin biosynthesis; adenosylcobalamin from cob(II)yrinate a,c-diamide: step 2/7.</text>
</comment>
<protein>
    <recommendedName>
        <fullName evidence="3">corrinoid adenosyltransferase</fullName>
        <ecNumber evidence="3">2.5.1.17</ecNumber>
    </recommendedName>
    <alternativeName>
        <fullName evidence="5">Cob(II)alamin adenosyltransferase</fullName>
    </alternativeName>
    <alternativeName>
        <fullName evidence="7">Cob(II)yrinic acid a,c-diamide adenosyltransferase</fullName>
    </alternativeName>
    <alternativeName>
        <fullName evidence="6">Cobinamide/cobalamin adenosyltransferase</fullName>
    </alternativeName>
</protein>
<evidence type="ECO:0000256" key="7">
    <source>
        <dbReference type="ARBA" id="ARBA00033354"/>
    </source>
</evidence>
<sequence length="175" mass="19344">MNGIGTIQVFTGEGKGKTTAALGLAWRAVGRGLKVFMIQFLKAPETSGEHFAAEAFGPLLTIKPMGRKGFIRRRGCEPLDTVMAELALEEASSAMLSGHYDMIILDEINMALHLGLIRLQDLLHFMKSKPENVELVLTGRYAHPQVIELADSVLEMRKIKHHFDSGIPAREGIEY</sequence>
<dbReference type="GO" id="GO:0009236">
    <property type="term" value="P:cobalamin biosynthetic process"/>
    <property type="evidence" value="ECO:0007669"/>
    <property type="project" value="InterPro"/>
</dbReference>
<comment type="function">
    <text evidence="4">Required for both de novo synthesis of the corrin ring for the assimilation of exogenous corrinoids. Participates in the adenosylation of a variety of incomplete and complete corrinoids.</text>
</comment>
<evidence type="ECO:0000256" key="9">
    <source>
        <dbReference type="ARBA" id="ARBA00048692"/>
    </source>
</evidence>
<dbReference type="GO" id="GO:0008817">
    <property type="term" value="F:corrinoid adenosyltransferase activity"/>
    <property type="evidence" value="ECO:0007669"/>
    <property type="project" value="UniProtKB-EC"/>
</dbReference>
<comment type="catalytic activity">
    <reaction evidence="8">
        <text>2 cob(II)yrinate a,c diamide + reduced [electron-transfer flavoprotein] + 2 ATP = 2 adenosylcob(III)yrinate a,c-diamide + 2 triphosphate + oxidized [electron-transfer flavoprotein] + 3 H(+)</text>
        <dbReference type="Rhea" id="RHEA:11528"/>
        <dbReference type="Rhea" id="RHEA-COMP:10685"/>
        <dbReference type="Rhea" id="RHEA-COMP:10686"/>
        <dbReference type="ChEBI" id="CHEBI:15378"/>
        <dbReference type="ChEBI" id="CHEBI:18036"/>
        <dbReference type="ChEBI" id="CHEBI:30616"/>
        <dbReference type="ChEBI" id="CHEBI:57692"/>
        <dbReference type="ChEBI" id="CHEBI:58307"/>
        <dbReference type="ChEBI" id="CHEBI:58503"/>
        <dbReference type="ChEBI" id="CHEBI:58537"/>
        <dbReference type="EC" id="2.5.1.17"/>
    </reaction>
</comment>
<evidence type="ECO:0000256" key="5">
    <source>
        <dbReference type="ARBA" id="ARBA00031529"/>
    </source>
</evidence>
<evidence type="ECO:0000313" key="11">
    <source>
        <dbReference type="Proteomes" id="UP000807825"/>
    </source>
</evidence>
<dbReference type="AlphaFoldDB" id="A0A9D6Z6K5"/>
<dbReference type="Pfam" id="PF02572">
    <property type="entry name" value="CobA_CobO_BtuR"/>
    <property type="match status" value="1"/>
</dbReference>
<evidence type="ECO:0000313" key="10">
    <source>
        <dbReference type="EMBL" id="MBI5250216.1"/>
    </source>
</evidence>
<comment type="catalytic activity">
    <reaction evidence="9">
        <text>2 cob(II)alamin + reduced [electron-transfer flavoprotein] + 2 ATP = 2 adenosylcob(III)alamin + 2 triphosphate + oxidized [electron-transfer flavoprotein] + 3 H(+)</text>
        <dbReference type="Rhea" id="RHEA:28671"/>
        <dbReference type="Rhea" id="RHEA-COMP:10685"/>
        <dbReference type="Rhea" id="RHEA-COMP:10686"/>
        <dbReference type="ChEBI" id="CHEBI:15378"/>
        <dbReference type="ChEBI" id="CHEBI:16304"/>
        <dbReference type="ChEBI" id="CHEBI:18036"/>
        <dbReference type="ChEBI" id="CHEBI:18408"/>
        <dbReference type="ChEBI" id="CHEBI:30616"/>
        <dbReference type="ChEBI" id="CHEBI:57692"/>
        <dbReference type="ChEBI" id="CHEBI:58307"/>
        <dbReference type="EC" id="2.5.1.17"/>
    </reaction>
</comment>
<dbReference type="Proteomes" id="UP000807825">
    <property type="component" value="Unassembled WGS sequence"/>
</dbReference>
<dbReference type="InterPro" id="IPR003724">
    <property type="entry name" value="CblAdoTrfase_CobA"/>
</dbReference>
<dbReference type="CDD" id="cd00561">
    <property type="entry name" value="CobA_ACA"/>
    <property type="match status" value="1"/>
</dbReference>
<gene>
    <name evidence="10" type="ORF">HY912_12040</name>
</gene>
<dbReference type="Gene3D" id="3.40.50.300">
    <property type="entry name" value="P-loop containing nucleotide triphosphate hydrolases"/>
    <property type="match status" value="1"/>
</dbReference>
<proteinExistence type="inferred from homology"/>
<dbReference type="SUPFAM" id="SSF52540">
    <property type="entry name" value="P-loop containing nucleoside triphosphate hydrolases"/>
    <property type="match status" value="1"/>
</dbReference>
<dbReference type="PIRSF" id="PIRSF015617">
    <property type="entry name" value="Adensltrnsf_CobA"/>
    <property type="match status" value="1"/>
</dbReference>
<dbReference type="EMBL" id="JACRDE010000317">
    <property type="protein sequence ID" value="MBI5250216.1"/>
    <property type="molecule type" value="Genomic_DNA"/>
</dbReference>
<comment type="caution">
    <text evidence="10">The sequence shown here is derived from an EMBL/GenBank/DDBJ whole genome shotgun (WGS) entry which is preliminary data.</text>
</comment>
<evidence type="ECO:0000256" key="1">
    <source>
        <dbReference type="ARBA" id="ARBA00005121"/>
    </source>
</evidence>
<dbReference type="PANTHER" id="PTHR46638:SF1">
    <property type="entry name" value="CORRINOID ADENOSYLTRANSFERASE"/>
    <property type="match status" value="1"/>
</dbReference>
<dbReference type="PANTHER" id="PTHR46638">
    <property type="entry name" value="CORRINOID ADENOSYLTRANSFERASE"/>
    <property type="match status" value="1"/>
</dbReference>
<comment type="similarity">
    <text evidence="2">Belongs to the Cob(I)alamin adenosyltransferase family.</text>
</comment>
<evidence type="ECO:0000256" key="6">
    <source>
        <dbReference type="ARBA" id="ARBA00033334"/>
    </source>
</evidence>
<evidence type="ECO:0000256" key="2">
    <source>
        <dbReference type="ARBA" id="ARBA00007487"/>
    </source>
</evidence>
<evidence type="ECO:0000256" key="3">
    <source>
        <dbReference type="ARBA" id="ARBA00012454"/>
    </source>
</evidence>
<organism evidence="10 11">
    <name type="scientific">Desulfomonile tiedjei</name>
    <dbReference type="NCBI Taxonomy" id="2358"/>
    <lineage>
        <taxon>Bacteria</taxon>
        <taxon>Pseudomonadati</taxon>
        <taxon>Thermodesulfobacteriota</taxon>
        <taxon>Desulfomonilia</taxon>
        <taxon>Desulfomonilales</taxon>
        <taxon>Desulfomonilaceae</taxon>
        <taxon>Desulfomonile</taxon>
    </lineage>
</organism>
<evidence type="ECO:0000256" key="4">
    <source>
        <dbReference type="ARBA" id="ARBA00024929"/>
    </source>
</evidence>
<dbReference type="EC" id="2.5.1.17" evidence="3"/>
<name>A0A9D6Z6K5_9BACT</name>
<dbReference type="InterPro" id="IPR027417">
    <property type="entry name" value="P-loop_NTPase"/>
</dbReference>
<accession>A0A9D6Z6K5</accession>